<comment type="caution">
    <text evidence="6">Lacks conserved residue(s) required for the propagation of feature annotation.</text>
</comment>
<dbReference type="AlphaFoldDB" id="A0A6P7GMK6"/>
<reference evidence="7" key="1">
    <citation type="submission" date="2025-08" db="UniProtKB">
        <authorList>
            <consortium name="RefSeq"/>
        </authorList>
    </citation>
    <scope>IDENTIFICATION</scope>
    <source>
        <tissue evidence="7">Whole insect</tissue>
    </source>
</reference>
<dbReference type="Pfam" id="PF04515">
    <property type="entry name" value="Choline_transpo"/>
    <property type="match status" value="2"/>
</dbReference>
<evidence type="ECO:0000256" key="4">
    <source>
        <dbReference type="ARBA" id="ARBA00022989"/>
    </source>
</evidence>
<dbReference type="PANTHER" id="PTHR12385">
    <property type="entry name" value="CHOLINE TRANSPORTER-LIKE (SLC FAMILY 44)"/>
    <property type="match status" value="1"/>
</dbReference>
<keyword evidence="5 6" id="KW-0472">Membrane</keyword>
<evidence type="ECO:0000313" key="7">
    <source>
        <dbReference type="RefSeq" id="XP_028150874.1"/>
    </source>
</evidence>
<dbReference type="GO" id="GO:0022857">
    <property type="term" value="F:transmembrane transporter activity"/>
    <property type="evidence" value="ECO:0007669"/>
    <property type="project" value="UniProtKB-UniRule"/>
</dbReference>
<comment type="similarity">
    <text evidence="2 6">Belongs to the CTL (choline transporter-like) family.</text>
</comment>
<dbReference type="InterPro" id="IPR007603">
    <property type="entry name" value="Choline_transptr-like"/>
</dbReference>
<feature type="transmembrane region" description="Helical" evidence="6">
    <location>
        <begin position="143"/>
        <end position="165"/>
    </location>
</feature>
<feature type="transmembrane region" description="Helical" evidence="6">
    <location>
        <begin position="46"/>
        <end position="76"/>
    </location>
</feature>
<keyword evidence="3 6" id="KW-0812">Transmembrane</keyword>
<comment type="subcellular location">
    <subcellularLocation>
        <location evidence="6">Cell membrane</location>
        <topology evidence="6">Multi-pass membrane protein</topology>
    </subcellularLocation>
    <subcellularLocation>
        <location evidence="1">Membrane</location>
        <topology evidence="1">Multi-pass membrane protein</topology>
    </subcellularLocation>
</comment>
<gene>
    <name evidence="7" type="primary">LOC114344226</name>
</gene>
<evidence type="ECO:0000256" key="5">
    <source>
        <dbReference type="ARBA" id="ARBA00023136"/>
    </source>
</evidence>
<evidence type="ECO:0000256" key="6">
    <source>
        <dbReference type="RuleBase" id="RU368066"/>
    </source>
</evidence>
<accession>A0A6P7GMK6</accession>
<dbReference type="GO" id="GO:0005886">
    <property type="term" value="C:plasma membrane"/>
    <property type="evidence" value="ECO:0007669"/>
    <property type="project" value="UniProtKB-SubCell"/>
</dbReference>
<proteinExistence type="inferred from homology"/>
<feature type="non-terminal residue" evidence="7">
    <location>
        <position position="1"/>
    </location>
</feature>
<name>A0A6P7GMK6_DIAVI</name>
<feature type="transmembrane region" description="Helical" evidence="6">
    <location>
        <begin position="113"/>
        <end position="131"/>
    </location>
</feature>
<feature type="transmembrane region" description="Helical" evidence="6">
    <location>
        <begin position="6"/>
        <end position="25"/>
    </location>
</feature>
<dbReference type="RefSeq" id="XP_028150874.1">
    <property type="nucleotide sequence ID" value="XM_028295073.1"/>
</dbReference>
<comment type="function">
    <text evidence="6">Choline transporter.</text>
</comment>
<dbReference type="InParanoid" id="A0A6P7GMK6"/>
<organism evidence="7">
    <name type="scientific">Diabrotica virgifera virgifera</name>
    <name type="common">western corn rootworm</name>
    <dbReference type="NCBI Taxonomy" id="50390"/>
    <lineage>
        <taxon>Eukaryota</taxon>
        <taxon>Metazoa</taxon>
        <taxon>Ecdysozoa</taxon>
        <taxon>Arthropoda</taxon>
        <taxon>Hexapoda</taxon>
        <taxon>Insecta</taxon>
        <taxon>Pterygota</taxon>
        <taxon>Neoptera</taxon>
        <taxon>Endopterygota</taxon>
        <taxon>Coleoptera</taxon>
        <taxon>Polyphaga</taxon>
        <taxon>Cucujiformia</taxon>
        <taxon>Chrysomeloidea</taxon>
        <taxon>Chrysomelidae</taxon>
        <taxon>Galerucinae</taxon>
        <taxon>Diabroticina</taxon>
        <taxon>Diabroticites</taxon>
        <taxon>Diabrotica</taxon>
    </lineage>
</organism>
<protein>
    <recommendedName>
        <fullName evidence="6">Choline transporter-like protein</fullName>
    </recommendedName>
</protein>
<evidence type="ECO:0000256" key="1">
    <source>
        <dbReference type="ARBA" id="ARBA00004141"/>
    </source>
</evidence>
<evidence type="ECO:0000256" key="3">
    <source>
        <dbReference type="ARBA" id="ARBA00022692"/>
    </source>
</evidence>
<dbReference type="PANTHER" id="PTHR12385:SF96">
    <property type="entry name" value="CHOLINE TRANSPORTER-LIKE PROTEIN"/>
    <property type="match status" value="1"/>
</dbReference>
<keyword evidence="4 6" id="KW-1133">Transmembrane helix</keyword>
<evidence type="ECO:0000256" key="2">
    <source>
        <dbReference type="ARBA" id="ARBA00007168"/>
    </source>
</evidence>
<sequence>TFLFLGVTVALWFYFCLWIESSGTLTETRANVFYYKKDGWMKFTRWYNFFGMLWMAQFIIGCQHMVIAGAVSIWYFKSTTIFGYPFCRAGQQAFKLLSSNVLRVAAINSVGDFVLFLGKVVVVIATVLIGIRMLEHKDGLQHMWVPIALSGLFAYFVAHCFMTVYEMVIDTIFLCFCEDCEQNDGESRPYFMSRGLMEFVENSKKALDIYDTRAKSSATELKSVPTISGDVTRNFSG</sequence>